<dbReference type="InterPro" id="IPR006426">
    <property type="entry name" value="Asn_synth_AEB"/>
</dbReference>
<dbReference type="Pfam" id="PF00733">
    <property type="entry name" value="Asn_synthase"/>
    <property type="match status" value="1"/>
</dbReference>
<dbReference type="InterPro" id="IPR014729">
    <property type="entry name" value="Rossmann-like_a/b/a_fold"/>
</dbReference>
<comment type="catalytic activity">
    <reaction evidence="7">
        <text>L-aspartate + L-glutamine + ATP + H2O = L-asparagine + L-glutamate + AMP + diphosphate + H(+)</text>
        <dbReference type="Rhea" id="RHEA:12228"/>
        <dbReference type="ChEBI" id="CHEBI:15377"/>
        <dbReference type="ChEBI" id="CHEBI:15378"/>
        <dbReference type="ChEBI" id="CHEBI:29985"/>
        <dbReference type="ChEBI" id="CHEBI:29991"/>
        <dbReference type="ChEBI" id="CHEBI:30616"/>
        <dbReference type="ChEBI" id="CHEBI:33019"/>
        <dbReference type="ChEBI" id="CHEBI:58048"/>
        <dbReference type="ChEBI" id="CHEBI:58359"/>
        <dbReference type="ChEBI" id="CHEBI:456215"/>
        <dbReference type="EC" id="6.3.5.4"/>
    </reaction>
</comment>
<accession>A0ABQ4SLX6</accession>
<dbReference type="Gene3D" id="3.40.50.620">
    <property type="entry name" value="HUPs"/>
    <property type="match status" value="1"/>
</dbReference>
<dbReference type="InterPro" id="IPR001962">
    <property type="entry name" value="Asn_synthase"/>
</dbReference>
<evidence type="ECO:0000256" key="1">
    <source>
        <dbReference type="ARBA" id="ARBA00005187"/>
    </source>
</evidence>
<dbReference type="PANTHER" id="PTHR43284:SF1">
    <property type="entry name" value="ASPARAGINE SYNTHETASE"/>
    <property type="match status" value="1"/>
</dbReference>
<dbReference type="NCBIfam" id="TIGR03104">
    <property type="entry name" value="trio_amidotrans"/>
    <property type="match status" value="1"/>
</dbReference>
<dbReference type="Proteomes" id="UP001055153">
    <property type="component" value="Unassembled WGS sequence"/>
</dbReference>
<evidence type="ECO:0000256" key="7">
    <source>
        <dbReference type="ARBA" id="ARBA00048741"/>
    </source>
</evidence>
<dbReference type="InterPro" id="IPR017535">
    <property type="entry name" value="Asparagine_synth"/>
</dbReference>
<feature type="domain" description="Glutamine amidotransferase type-2" evidence="8">
    <location>
        <begin position="2"/>
        <end position="214"/>
    </location>
</feature>
<comment type="similarity">
    <text evidence="2">Belongs to the asparagine synthetase family.</text>
</comment>
<dbReference type="Gene3D" id="3.60.20.10">
    <property type="entry name" value="Glutamine Phosphoribosylpyrophosphate, subunit 1, domain 1"/>
    <property type="match status" value="1"/>
</dbReference>
<dbReference type="InterPro" id="IPR017932">
    <property type="entry name" value="GATase_2_dom"/>
</dbReference>
<dbReference type="InterPro" id="IPR029055">
    <property type="entry name" value="Ntn_hydrolases_N"/>
</dbReference>
<evidence type="ECO:0000256" key="6">
    <source>
        <dbReference type="ARBA" id="ARBA00022962"/>
    </source>
</evidence>
<keyword evidence="10" id="KW-1185">Reference proteome</keyword>
<keyword evidence="6" id="KW-0315">Glutamine amidotransferase</keyword>
<dbReference type="PROSITE" id="PS51278">
    <property type="entry name" value="GATASE_TYPE_2"/>
    <property type="match status" value="1"/>
</dbReference>
<dbReference type="PANTHER" id="PTHR43284">
    <property type="entry name" value="ASPARAGINE SYNTHETASE (GLUTAMINE-HYDROLYZING)"/>
    <property type="match status" value="1"/>
</dbReference>
<gene>
    <name evidence="9" type="primary">asnB</name>
    <name evidence="9" type="ORF">GMJLKIPL_5388</name>
</gene>
<dbReference type="InterPro" id="IPR033738">
    <property type="entry name" value="AsnB_N"/>
</dbReference>
<keyword evidence="5" id="KW-0067">ATP-binding</keyword>
<evidence type="ECO:0000259" key="8">
    <source>
        <dbReference type="PROSITE" id="PS51278"/>
    </source>
</evidence>
<proteinExistence type="inferred from homology"/>
<evidence type="ECO:0000256" key="3">
    <source>
        <dbReference type="ARBA" id="ARBA00012737"/>
    </source>
</evidence>
<dbReference type="SUPFAM" id="SSF52402">
    <property type="entry name" value="Adenine nucleotide alpha hydrolases-like"/>
    <property type="match status" value="1"/>
</dbReference>
<dbReference type="SUPFAM" id="SSF56235">
    <property type="entry name" value="N-terminal nucleophile aminohydrolases (Ntn hydrolases)"/>
    <property type="match status" value="1"/>
</dbReference>
<dbReference type="NCBIfam" id="TIGR01536">
    <property type="entry name" value="asn_synth_AEB"/>
    <property type="match status" value="1"/>
</dbReference>
<evidence type="ECO:0000256" key="5">
    <source>
        <dbReference type="ARBA" id="ARBA00022840"/>
    </source>
</evidence>
<comment type="caution">
    <text evidence="9">The sequence shown here is derived from an EMBL/GenBank/DDBJ whole genome shotgun (WGS) entry which is preliminary data.</text>
</comment>
<name>A0ABQ4SLX6_9HYPH</name>
<evidence type="ECO:0000313" key="9">
    <source>
        <dbReference type="EMBL" id="GJE03433.1"/>
    </source>
</evidence>
<dbReference type="PIRSF" id="PIRSF001589">
    <property type="entry name" value="Asn_synthetase_glu-h"/>
    <property type="match status" value="1"/>
</dbReference>
<dbReference type="EC" id="6.3.5.4" evidence="3"/>
<protein>
    <recommendedName>
        <fullName evidence="3">asparagine synthase (glutamine-hydrolyzing)</fullName>
        <ecNumber evidence="3">6.3.5.4</ecNumber>
    </recommendedName>
</protein>
<dbReference type="Pfam" id="PF13537">
    <property type="entry name" value="GATase_7"/>
    <property type="match status" value="1"/>
</dbReference>
<reference evidence="9" key="1">
    <citation type="journal article" date="2021" name="Front. Microbiol.">
        <title>Comprehensive Comparative Genomics and Phenotyping of Methylobacterium Species.</title>
        <authorList>
            <person name="Alessa O."/>
            <person name="Ogura Y."/>
            <person name="Fujitani Y."/>
            <person name="Takami H."/>
            <person name="Hayashi T."/>
            <person name="Sahin N."/>
            <person name="Tani A."/>
        </authorList>
    </citation>
    <scope>NUCLEOTIDE SEQUENCE</scope>
    <source>
        <strain evidence="9">DSM 17168</strain>
    </source>
</reference>
<reference evidence="9" key="2">
    <citation type="submission" date="2021-08" db="EMBL/GenBank/DDBJ databases">
        <authorList>
            <person name="Tani A."/>
            <person name="Ola A."/>
            <person name="Ogura Y."/>
            <person name="Katsura K."/>
            <person name="Hayashi T."/>
        </authorList>
    </citation>
    <scope>NUCLEOTIDE SEQUENCE</scope>
    <source>
        <strain evidence="9">DSM 17168</strain>
    </source>
</reference>
<keyword evidence="4" id="KW-0547">Nucleotide-binding</keyword>
<dbReference type="CDD" id="cd01991">
    <property type="entry name" value="Asn_synthase_B_C"/>
    <property type="match status" value="1"/>
</dbReference>
<comment type="pathway">
    <text evidence="1">Amino-acid biosynthesis; L-asparagine biosynthesis; L-asparagine from L-aspartate (L-Gln route): step 1/1.</text>
</comment>
<evidence type="ECO:0000313" key="10">
    <source>
        <dbReference type="Proteomes" id="UP001055153"/>
    </source>
</evidence>
<sequence length="590" mass="64890">MCGICGEIRLDGAPPDAAAVAAMAGPLRARGPDAGGSFSQGAVAFGHRRLSILDLSPASQQPMVDPGLGLAIVFNGCIYNFRPLREELRAKGYAFFSDGDTEVILKAYHAWGPACVERFYGMFAFVLWERDSGRILIARDRLGIKPLYYTEAGGRLRFASSLPALLAAGDVDTSIDRAALHHYMSFHAVVPAPMTILKGVRKVPPATTIVIEPDGTRRERTYWEAVVGERPEDRHMTEADWREAVLATLRKAVERRLVSDVPVGVLLSGGLDSSIVVALLAEAGQRGLKTFSIGFETVGDEVGDEFKYSDIIAERFGTDHHRIRIDSARALPALHGVVAAMSEPMVSHDAIGFYLLSEEVSKHVKVVQSGQGADEIFGGYHWYPPMMQADDAVSAYARVFFDRDQAEMAEVLEPGFLADDASRAFVAAHFARPGAPRPIDKALRIDTEIMLVDDPVKRVDNMTMAWGLEARVPFLDHDLVGLAGRVPAELKIRDGGKYILKEAGRRVVPAEVIDRPKGYFPVPALKYLRGPFLDLVRDVLSQPAARERGIFRPAYVDRLLAEPEAHMTPLRGSKLWQVALLEFWLQTHTI</sequence>
<evidence type="ECO:0000256" key="2">
    <source>
        <dbReference type="ARBA" id="ARBA00005752"/>
    </source>
</evidence>
<evidence type="ECO:0000256" key="4">
    <source>
        <dbReference type="ARBA" id="ARBA00022741"/>
    </source>
</evidence>
<dbReference type="RefSeq" id="WP_238240830.1">
    <property type="nucleotide sequence ID" value="NZ_BPQQ01000077.1"/>
</dbReference>
<dbReference type="CDD" id="cd00712">
    <property type="entry name" value="AsnB"/>
    <property type="match status" value="1"/>
</dbReference>
<dbReference type="EMBL" id="BPQQ01000077">
    <property type="protein sequence ID" value="GJE03433.1"/>
    <property type="molecule type" value="Genomic_DNA"/>
</dbReference>
<dbReference type="InterPro" id="IPR051786">
    <property type="entry name" value="ASN_synthetase/amidase"/>
</dbReference>
<organism evidence="9 10">
    <name type="scientific">Methylobacterium isbiliense</name>
    <dbReference type="NCBI Taxonomy" id="315478"/>
    <lineage>
        <taxon>Bacteria</taxon>
        <taxon>Pseudomonadati</taxon>
        <taxon>Pseudomonadota</taxon>
        <taxon>Alphaproteobacteria</taxon>
        <taxon>Hyphomicrobiales</taxon>
        <taxon>Methylobacteriaceae</taxon>
        <taxon>Methylobacterium</taxon>
    </lineage>
</organism>